<dbReference type="AlphaFoldDB" id="A0A2K1NYL9"/>
<dbReference type="EMBL" id="AZRL01000021">
    <property type="protein sequence ID" value="PNR95557.1"/>
    <property type="molecule type" value="Genomic_DNA"/>
</dbReference>
<reference evidence="1 2" key="1">
    <citation type="submission" date="2013-12" db="EMBL/GenBank/DDBJ databases">
        <title>Comparative genomics of Petrotoga isolates.</title>
        <authorList>
            <person name="Nesbo C.L."/>
            <person name="Charchuk R."/>
            <person name="Chow K."/>
        </authorList>
    </citation>
    <scope>NUCLEOTIDE SEQUENCE [LARGE SCALE GENOMIC DNA]</scope>
    <source>
        <strain evidence="1 2">DSM 13574</strain>
    </source>
</reference>
<organism evidence="1 2">
    <name type="scientific">Petrotoga olearia DSM 13574</name>
    <dbReference type="NCBI Taxonomy" id="1122955"/>
    <lineage>
        <taxon>Bacteria</taxon>
        <taxon>Thermotogati</taxon>
        <taxon>Thermotogota</taxon>
        <taxon>Thermotogae</taxon>
        <taxon>Petrotogales</taxon>
        <taxon>Petrotogaceae</taxon>
        <taxon>Petrotoga</taxon>
    </lineage>
</organism>
<evidence type="ECO:0000313" key="1">
    <source>
        <dbReference type="EMBL" id="PNR95557.1"/>
    </source>
</evidence>
<evidence type="ECO:0000313" key="2">
    <source>
        <dbReference type="Proteomes" id="UP000236434"/>
    </source>
</evidence>
<comment type="caution">
    <text evidence="1">The sequence shown here is derived from an EMBL/GenBank/DDBJ whole genome shotgun (WGS) entry which is preliminary data.</text>
</comment>
<gene>
    <name evidence="1" type="ORF">X929_07285</name>
</gene>
<accession>A0A2K1NYL9</accession>
<name>A0A2K1NYL9_9BACT</name>
<proteinExistence type="predicted"/>
<protein>
    <submittedName>
        <fullName evidence="1">Uncharacterized protein</fullName>
    </submittedName>
</protein>
<dbReference type="Proteomes" id="UP000236434">
    <property type="component" value="Unassembled WGS sequence"/>
</dbReference>
<sequence length="29" mass="3406">MLLNEFALDLGFLKGTPLNVQWHYQNTKN</sequence>